<keyword evidence="2" id="KW-0472">Membrane</keyword>
<evidence type="ECO:0000259" key="3">
    <source>
        <dbReference type="Pfam" id="PF02557"/>
    </source>
</evidence>
<dbReference type="InterPro" id="IPR003709">
    <property type="entry name" value="VanY-like_core_dom"/>
</dbReference>
<keyword evidence="5" id="KW-1185">Reference proteome</keyword>
<dbReference type="EMBL" id="JBEXIP010000033">
    <property type="protein sequence ID" value="MET8437126.1"/>
    <property type="molecule type" value="Genomic_DNA"/>
</dbReference>
<protein>
    <submittedName>
        <fullName evidence="4">M15 family metallopeptidase</fullName>
    </submittedName>
</protein>
<feature type="compositionally biased region" description="Low complexity" evidence="1">
    <location>
        <begin position="59"/>
        <end position="68"/>
    </location>
</feature>
<dbReference type="PANTHER" id="PTHR34385">
    <property type="entry name" value="D-ALANYL-D-ALANINE CARBOXYPEPTIDASE"/>
    <property type="match status" value="1"/>
</dbReference>
<gene>
    <name evidence="4" type="ORF">ABZV61_31050</name>
</gene>
<reference evidence="4 5" key="1">
    <citation type="submission" date="2024-06" db="EMBL/GenBank/DDBJ databases">
        <title>The Natural Products Discovery Center: Release of the First 8490 Sequenced Strains for Exploring Actinobacteria Biosynthetic Diversity.</title>
        <authorList>
            <person name="Kalkreuter E."/>
            <person name="Kautsar S.A."/>
            <person name="Yang D."/>
            <person name="Bader C.D."/>
            <person name="Teijaro C.N."/>
            <person name="Fluegel L."/>
            <person name="Davis C.M."/>
            <person name="Simpson J.R."/>
            <person name="Lauterbach L."/>
            <person name="Steele A.D."/>
            <person name="Gui C."/>
            <person name="Meng S."/>
            <person name="Li G."/>
            <person name="Viehrig K."/>
            <person name="Ye F."/>
            <person name="Su P."/>
            <person name="Kiefer A.F."/>
            <person name="Nichols A."/>
            <person name="Cepeda A.J."/>
            <person name="Yan W."/>
            <person name="Fan B."/>
            <person name="Jiang Y."/>
            <person name="Adhikari A."/>
            <person name="Zheng C.-J."/>
            <person name="Schuster L."/>
            <person name="Cowan T.M."/>
            <person name="Smanski M.J."/>
            <person name="Chevrette M.G."/>
            <person name="De Carvalho L.P.S."/>
            <person name="Shen B."/>
        </authorList>
    </citation>
    <scope>NUCLEOTIDE SEQUENCE [LARGE SCALE GENOMIC DNA]</scope>
    <source>
        <strain evidence="4 5">NPDC005137</strain>
    </source>
</reference>
<dbReference type="Proteomes" id="UP001550044">
    <property type="component" value="Unassembled WGS sequence"/>
</dbReference>
<evidence type="ECO:0000313" key="5">
    <source>
        <dbReference type="Proteomes" id="UP001550044"/>
    </source>
</evidence>
<dbReference type="CDD" id="cd14846">
    <property type="entry name" value="Peptidase_M15_like"/>
    <property type="match status" value="1"/>
</dbReference>
<dbReference type="RefSeq" id="WP_356711858.1">
    <property type="nucleotide sequence ID" value="NZ_JBEXIP010000033.1"/>
</dbReference>
<name>A0ABV2UH02_9ACTN</name>
<dbReference type="SUPFAM" id="SSF55166">
    <property type="entry name" value="Hedgehog/DD-peptidase"/>
    <property type="match status" value="1"/>
</dbReference>
<proteinExistence type="predicted"/>
<evidence type="ECO:0000256" key="2">
    <source>
        <dbReference type="SAM" id="Phobius"/>
    </source>
</evidence>
<dbReference type="InterPro" id="IPR052179">
    <property type="entry name" value="DD-CPase-like"/>
</dbReference>
<dbReference type="Gene3D" id="3.30.1380.10">
    <property type="match status" value="1"/>
</dbReference>
<dbReference type="PANTHER" id="PTHR34385:SF1">
    <property type="entry name" value="PEPTIDOGLYCAN L-ALANYL-D-GLUTAMATE ENDOPEPTIDASE CWLK"/>
    <property type="match status" value="1"/>
</dbReference>
<organism evidence="4 5">
    <name type="scientific">Streptomyces sp. 900116325</name>
    <dbReference type="NCBI Taxonomy" id="3154295"/>
    <lineage>
        <taxon>Bacteria</taxon>
        <taxon>Bacillati</taxon>
        <taxon>Actinomycetota</taxon>
        <taxon>Actinomycetes</taxon>
        <taxon>Kitasatosporales</taxon>
        <taxon>Streptomycetaceae</taxon>
        <taxon>Streptomyces</taxon>
    </lineage>
</organism>
<keyword evidence="2" id="KW-0812">Transmembrane</keyword>
<evidence type="ECO:0000313" key="4">
    <source>
        <dbReference type="EMBL" id="MET8437126.1"/>
    </source>
</evidence>
<feature type="domain" description="D-alanyl-D-alanine carboxypeptidase-like core" evidence="3">
    <location>
        <begin position="93"/>
        <end position="172"/>
    </location>
</feature>
<comment type="caution">
    <text evidence="4">The sequence shown here is derived from an EMBL/GenBank/DDBJ whole genome shotgun (WGS) entry which is preliminary data.</text>
</comment>
<dbReference type="Pfam" id="PF02557">
    <property type="entry name" value="VanY"/>
    <property type="match status" value="1"/>
</dbReference>
<feature type="region of interest" description="Disordered" evidence="1">
    <location>
        <begin position="44"/>
        <end position="81"/>
    </location>
</feature>
<sequence>MHDDHVANRSTGARRFPGWMTAGIGALLVLTLSATWVVTTRSEPAAPATAPAEHSPDSGGAPAEVPPEAADDGELPDDREITPFDTRHAAVTRLDKRLLEAVQEAARDARDDGIEFVVTSGWRSKEHQQRLLEEGIEKYGSLEKAREFVNTPEKSTHVSGKAVDIGPTDADDWLIRHGSAYGLCQVYANEMWHFELLAGPGGTCPAPLNNAAG</sequence>
<feature type="transmembrane region" description="Helical" evidence="2">
    <location>
        <begin position="19"/>
        <end position="38"/>
    </location>
</feature>
<evidence type="ECO:0000256" key="1">
    <source>
        <dbReference type="SAM" id="MobiDB-lite"/>
    </source>
</evidence>
<accession>A0ABV2UH02</accession>
<dbReference type="InterPro" id="IPR009045">
    <property type="entry name" value="Zn_M74/Hedgehog-like"/>
</dbReference>
<keyword evidence="2" id="KW-1133">Transmembrane helix</keyword>